<dbReference type="GO" id="GO:0016042">
    <property type="term" value="P:lipid catabolic process"/>
    <property type="evidence" value="ECO:0007669"/>
    <property type="project" value="InterPro"/>
</dbReference>
<dbReference type="InterPro" id="IPR002918">
    <property type="entry name" value="Lipase_EstA/Esterase_EstB"/>
</dbReference>
<evidence type="ECO:0000313" key="2">
    <source>
        <dbReference type="EMBL" id="CAD5213284.1"/>
    </source>
</evidence>
<dbReference type="InterPro" id="IPR029058">
    <property type="entry name" value="AB_hydrolase_fold"/>
</dbReference>
<dbReference type="OrthoDB" id="5859056at2759"/>
<dbReference type="PANTHER" id="PTHR32015">
    <property type="entry name" value="FASTING INDUCED LIPASE"/>
    <property type="match status" value="1"/>
</dbReference>
<evidence type="ECO:0000313" key="3">
    <source>
        <dbReference type="Proteomes" id="UP000659654"/>
    </source>
</evidence>
<keyword evidence="3" id="KW-1185">Reference proteome</keyword>
<protein>
    <submittedName>
        <fullName evidence="2">(pine wood nematode) hypothetical protein</fullName>
    </submittedName>
</protein>
<dbReference type="Pfam" id="PF01674">
    <property type="entry name" value="Lipase_2"/>
    <property type="match status" value="1"/>
</dbReference>
<feature type="signal peptide" evidence="1">
    <location>
        <begin position="1"/>
        <end position="19"/>
    </location>
</feature>
<dbReference type="GO" id="GO:0016298">
    <property type="term" value="F:lipase activity"/>
    <property type="evidence" value="ECO:0007669"/>
    <property type="project" value="TreeGrafter"/>
</dbReference>
<dbReference type="Proteomes" id="UP000582659">
    <property type="component" value="Unassembled WGS sequence"/>
</dbReference>
<dbReference type="EMBL" id="CAJFDI010000002">
    <property type="protein sequence ID" value="CAD5213284.1"/>
    <property type="molecule type" value="Genomic_DNA"/>
</dbReference>
<dbReference type="Gene3D" id="3.40.50.1820">
    <property type="entry name" value="alpha/beta hydrolase"/>
    <property type="match status" value="1"/>
</dbReference>
<dbReference type="AlphaFoldDB" id="A0A7I8WMT3"/>
<organism evidence="2 3">
    <name type="scientific">Bursaphelenchus xylophilus</name>
    <name type="common">Pinewood nematode worm</name>
    <name type="synonym">Aphelenchoides xylophilus</name>
    <dbReference type="NCBI Taxonomy" id="6326"/>
    <lineage>
        <taxon>Eukaryota</taxon>
        <taxon>Metazoa</taxon>
        <taxon>Ecdysozoa</taxon>
        <taxon>Nematoda</taxon>
        <taxon>Chromadorea</taxon>
        <taxon>Rhabditida</taxon>
        <taxon>Tylenchina</taxon>
        <taxon>Tylenchomorpha</taxon>
        <taxon>Aphelenchoidea</taxon>
        <taxon>Aphelenchoididae</taxon>
        <taxon>Bursaphelenchus</taxon>
    </lineage>
</organism>
<dbReference type="SMR" id="A0A7I8WMT3"/>
<name>A0A7I8WMT3_BURXY</name>
<dbReference type="PANTHER" id="PTHR32015:SF3">
    <property type="entry name" value="TRIACYLGLYCEROL LIPASE"/>
    <property type="match status" value="1"/>
</dbReference>
<keyword evidence="1" id="KW-0732">Signal</keyword>
<reference evidence="2" key="1">
    <citation type="submission" date="2020-09" db="EMBL/GenBank/DDBJ databases">
        <authorList>
            <person name="Kikuchi T."/>
        </authorList>
    </citation>
    <scope>NUCLEOTIDE SEQUENCE</scope>
    <source>
        <strain evidence="2">Ka4C1</strain>
    </source>
</reference>
<dbReference type="SUPFAM" id="SSF53474">
    <property type="entry name" value="alpha/beta-Hydrolases"/>
    <property type="match status" value="1"/>
</dbReference>
<feature type="chain" id="PRO_5035384799" evidence="1">
    <location>
        <begin position="20"/>
        <end position="304"/>
    </location>
</feature>
<sequence length="304" mass="33684">MSFIASWIIALLFTTTAKATFTFGFQQFLIKTYGADIAKNLTRLDWGVRGSFGGGNWTSPRKTQNTPVVVVHGLGNVMGDYHELRAEFFNRGYRDDEIYGTTYGLISKQIGIDETIECQFVKQIRNLIIAVTAYTQSKVYVIGNSLGGAVSRKAILGGQCVDTHEDLGPPLTDRVESYLGVAGAMRGSVLCMGIFSDLIPICNRKNGLNENSDFIKDINSQSKYESSRVLILESRDDDMIGFEAQDGTRLMEVDGADKIVVLQNVTHERTVFGTQPLQYDFLVLNKTNVVPVIPTFVDPNQLQL</sequence>
<dbReference type="EMBL" id="CAJFCV020000002">
    <property type="protein sequence ID" value="CAG9092274.1"/>
    <property type="molecule type" value="Genomic_DNA"/>
</dbReference>
<proteinExistence type="predicted"/>
<gene>
    <name evidence="2" type="ORF">BXYJ_LOCUS2953</name>
</gene>
<comment type="caution">
    <text evidence="2">The sequence shown here is derived from an EMBL/GenBank/DDBJ whole genome shotgun (WGS) entry which is preliminary data.</text>
</comment>
<dbReference type="Proteomes" id="UP000659654">
    <property type="component" value="Unassembled WGS sequence"/>
</dbReference>
<accession>A0A7I8WMT3</accession>
<evidence type="ECO:0000256" key="1">
    <source>
        <dbReference type="SAM" id="SignalP"/>
    </source>
</evidence>